<gene>
    <name evidence="4" type="ORF">C4B60_11495</name>
</gene>
<dbReference type="EMBL" id="PREZ01000004">
    <property type="protein sequence ID" value="PPA70201.1"/>
    <property type="molecule type" value="Genomic_DNA"/>
</dbReference>
<dbReference type="InterPro" id="IPR003784">
    <property type="entry name" value="BioY"/>
</dbReference>
<dbReference type="PANTHER" id="PTHR34295">
    <property type="entry name" value="BIOTIN TRANSPORTER BIOY"/>
    <property type="match status" value="1"/>
</dbReference>
<dbReference type="OrthoDB" id="9803495at2"/>
<dbReference type="GO" id="GO:0015225">
    <property type="term" value="F:biotin transmembrane transporter activity"/>
    <property type="evidence" value="ECO:0007669"/>
    <property type="project" value="UniProtKB-UniRule"/>
</dbReference>
<comment type="similarity">
    <text evidence="1 2">Belongs to the BioY family.</text>
</comment>
<evidence type="ECO:0000256" key="2">
    <source>
        <dbReference type="PIRNR" id="PIRNR016661"/>
    </source>
</evidence>
<dbReference type="AlphaFoldDB" id="A0A2S5GBA4"/>
<dbReference type="PANTHER" id="PTHR34295:SF1">
    <property type="entry name" value="BIOTIN TRANSPORTER BIOY"/>
    <property type="match status" value="1"/>
</dbReference>
<accession>A0A2S5GBA4</accession>
<keyword evidence="3" id="KW-0812">Transmembrane</keyword>
<dbReference type="GO" id="GO:0005886">
    <property type="term" value="C:plasma membrane"/>
    <property type="evidence" value="ECO:0007669"/>
    <property type="project" value="UniProtKB-SubCell"/>
</dbReference>
<dbReference type="PIRSF" id="PIRSF016661">
    <property type="entry name" value="BioY"/>
    <property type="match status" value="1"/>
</dbReference>
<feature type="transmembrane region" description="Helical" evidence="3">
    <location>
        <begin position="85"/>
        <end position="104"/>
    </location>
</feature>
<keyword evidence="2" id="KW-1003">Cell membrane</keyword>
<comment type="subcellular location">
    <subcellularLocation>
        <location evidence="2">Cell membrane</location>
        <topology evidence="2">Multi-pass membrane protein</topology>
    </subcellularLocation>
</comment>
<keyword evidence="2 3" id="KW-0472">Membrane</keyword>
<evidence type="ECO:0000256" key="1">
    <source>
        <dbReference type="ARBA" id="ARBA00010692"/>
    </source>
</evidence>
<feature type="transmembrane region" description="Helical" evidence="3">
    <location>
        <begin position="150"/>
        <end position="176"/>
    </location>
</feature>
<sequence>MVKSPVHGMVLASLFAALMAIGANITSIVPIMVIGNIPITLQTVVCILAGLLLGKKWGPIAMVIYALIGLAGMPVFAQWSGGIRVFVSPTFGFILSYIATAWVAGVITEKKKTYPILLTAAVIGTVVNYVLGTSWLYAAYKIWLSAPEGFSYWMAWLWMLPFVPKDLILAVVAALVSQKVLQAFPQTRTKKPFVENRKAI</sequence>
<feature type="transmembrane region" description="Helical" evidence="3">
    <location>
        <begin position="60"/>
        <end position="79"/>
    </location>
</feature>
<evidence type="ECO:0000313" key="4">
    <source>
        <dbReference type="EMBL" id="PPA70201.1"/>
    </source>
</evidence>
<evidence type="ECO:0000313" key="5">
    <source>
        <dbReference type="Proteomes" id="UP000239047"/>
    </source>
</evidence>
<keyword evidence="2" id="KW-0813">Transport</keyword>
<keyword evidence="3" id="KW-1133">Transmembrane helix</keyword>
<keyword evidence="5" id="KW-1185">Reference proteome</keyword>
<name>A0A2S5GBA4_9BACL</name>
<protein>
    <recommendedName>
        <fullName evidence="2">Biotin transporter</fullName>
    </recommendedName>
</protein>
<reference evidence="4 5" key="1">
    <citation type="submission" date="2018-02" db="EMBL/GenBank/DDBJ databases">
        <title>Jeotgalibacillus proteolyticum sp. nov. a protease producing bacterium isolated from ocean sediments of Laizhou Bay.</title>
        <authorList>
            <person name="Li Y."/>
        </authorList>
    </citation>
    <scope>NUCLEOTIDE SEQUENCE [LARGE SCALE GENOMIC DNA]</scope>
    <source>
        <strain evidence="4 5">22-7</strain>
    </source>
</reference>
<feature type="transmembrane region" description="Helical" evidence="3">
    <location>
        <begin position="116"/>
        <end position="138"/>
    </location>
</feature>
<evidence type="ECO:0000256" key="3">
    <source>
        <dbReference type="SAM" id="Phobius"/>
    </source>
</evidence>
<organism evidence="4 5">
    <name type="scientific">Jeotgalibacillus proteolyticus</name>
    <dbReference type="NCBI Taxonomy" id="2082395"/>
    <lineage>
        <taxon>Bacteria</taxon>
        <taxon>Bacillati</taxon>
        <taxon>Bacillota</taxon>
        <taxon>Bacilli</taxon>
        <taxon>Bacillales</taxon>
        <taxon>Caryophanaceae</taxon>
        <taxon>Jeotgalibacillus</taxon>
    </lineage>
</organism>
<dbReference type="Gene3D" id="1.10.1760.20">
    <property type="match status" value="1"/>
</dbReference>
<dbReference type="Proteomes" id="UP000239047">
    <property type="component" value="Unassembled WGS sequence"/>
</dbReference>
<proteinExistence type="inferred from homology"/>
<dbReference type="Pfam" id="PF02632">
    <property type="entry name" value="BioY"/>
    <property type="match status" value="1"/>
</dbReference>
<comment type="caution">
    <text evidence="4">The sequence shown here is derived from an EMBL/GenBank/DDBJ whole genome shotgun (WGS) entry which is preliminary data.</text>
</comment>
<dbReference type="RefSeq" id="WP_104058150.1">
    <property type="nucleotide sequence ID" value="NZ_PREZ01000004.1"/>
</dbReference>